<dbReference type="PANTHER" id="PTHR33802">
    <property type="entry name" value="SI:CH211-161H7.5-RELATED"/>
    <property type="match status" value="1"/>
</dbReference>
<dbReference type="EMBL" id="BATC01000025">
    <property type="protein sequence ID" value="GAD59384.1"/>
    <property type="molecule type" value="Genomic_DNA"/>
</dbReference>
<evidence type="ECO:0000313" key="2">
    <source>
        <dbReference type="EMBL" id="GAD59384.1"/>
    </source>
</evidence>
<reference evidence="3" key="1">
    <citation type="journal article" date="2013" name="Genome Announc.">
        <title>Draft Genome Sequence of the Dimorphic Prosthecate Bacterium Brevundimonas abyssalis TAR-001T.</title>
        <authorList>
            <person name="Tsubouchi T."/>
            <person name="Nishi S."/>
            <person name="Usui K."/>
            <person name="Shimane Y."/>
            <person name="Takaki Y."/>
            <person name="Maruyama T."/>
            <person name="Hatada Y."/>
        </authorList>
    </citation>
    <scope>NUCLEOTIDE SEQUENCE [LARGE SCALE GENOMIC DNA]</scope>
    <source>
        <strain evidence="3">TAR-001</strain>
    </source>
</reference>
<evidence type="ECO:0008006" key="4">
    <source>
        <dbReference type="Google" id="ProtNLM"/>
    </source>
</evidence>
<feature type="transmembrane region" description="Helical" evidence="1">
    <location>
        <begin position="90"/>
        <end position="110"/>
    </location>
</feature>
<evidence type="ECO:0000313" key="3">
    <source>
        <dbReference type="Proteomes" id="UP000016569"/>
    </source>
</evidence>
<feature type="transmembrane region" description="Helical" evidence="1">
    <location>
        <begin position="116"/>
        <end position="138"/>
    </location>
</feature>
<dbReference type="Proteomes" id="UP000016569">
    <property type="component" value="Unassembled WGS sequence"/>
</dbReference>
<feature type="transmembrane region" description="Helical" evidence="1">
    <location>
        <begin position="55"/>
        <end position="78"/>
    </location>
</feature>
<proteinExistence type="predicted"/>
<feature type="transmembrane region" description="Helical" evidence="1">
    <location>
        <begin position="16"/>
        <end position="35"/>
    </location>
</feature>
<dbReference type="OrthoDB" id="5189031at2"/>
<keyword evidence="1" id="KW-1133">Transmembrane helix</keyword>
<keyword evidence="1" id="KW-0812">Transmembrane</keyword>
<dbReference type="AlphaFoldDB" id="A0A8E0NBM9"/>
<feature type="transmembrane region" description="Helical" evidence="1">
    <location>
        <begin position="233"/>
        <end position="255"/>
    </location>
</feature>
<evidence type="ECO:0000256" key="1">
    <source>
        <dbReference type="SAM" id="Phobius"/>
    </source>
</evidence>
<comment type="caution">
    <text evidence="2">The sequence shown here is derived from an EMBL/GenBank/DDBJ whole genome shotgun (WGS) entry which is preliminary data.</text>
</comment>
<protein>
    <recommendedName>
        <fullName evidence="4">Tryptophan-rich sensory protein</fullName>
    </recommendedName>
</protein>
<feature type="transmembrane region" description="Helical" evidence="1">
    <location>
        <begin position="150"/>
        <end position="174"/>
    </location>
</feature>
<sequence length="263" mass="28070">MSSIIRPTAAQQTRRFVVLAAALFAPIVGYGQMLLGWGQSPAEFSADGDQTLRVAGYAFTIWGLIYTWLIAYGVWQVLPRTGESDLLSRMGWPSVAGMVGIGLWVIASAADQDAATVVLIAGSGLVLVVPMLMSTQLIRAAPTRDSDRWLVAWPLGLLAGWLTIATAANVLTVATANDALPPGLPPTGWALLAVTLVVAAALLVTWRLRLMAYPLPIAWGLMAVFVAEQERNPVLGFSALAASLLVLIVALILVFRLKRDIAR</sequence>
<gene>
    <name evidence="2" type="ORF">MBEBAB_1634</name>
</gene>
<organism evidence="2 3">
    <name type="scientific">Brevundimonas abyssalis TAR-001</name>
    <dbReference type="NCBI Taxonomy" id="1391729"/>
    <lineage>
        <taxon>Bacteria</taxon>
        <taxon>Pseudomonadati</taxon>
        <taxon>Pseudomonadota</taxon>
        <taxon>Alphaproteobacteria</taxon>
        <taxon>Caulobacterales</taxon>
        <taxon>Caulobacteraceae</taxon>
        <taxon>Brevundimonas</taxon>
    </lineage>
</organism>
<name>A0A8E0NBM9_9CAUL</name>
<feature type="transmembrane region" description="Helical" evidence="1">
    <location>
        <begin position="186"/>
        <end position="203"/>
    </location>
</feature>
<accession>A0A8E0NBM9</accession>
<dbReference type="PANTHER" id="PTHR33802:SF1">
    <property type="entry name" value="XK-RELATED PROTEIN"/>
    <property type="match status" value="1"/>
</dbReference>
<keyword evidence="1" id="KW-0472">Membrane</keyword>
<dbReference type="RefSeq" id="WP_021697479.1">
    <property type="nucleotide sequence ID" value="NZ_BATC01000025.1"/>
</dbReference>
<keyword evidence="3" id="KW-1185">Reference proteome</keyword>
<feature type="transmembrane region" description="Helical" evidence="1">
    <location>
        <begin position="210"/>
        <end position="227"/>
    </location>
</feature>